<sequence>MNRHYTILDNRVELRERGPSGAAQPSRPRLEAFCPPVLAGRPVFMVLPGGGYLRHADHEGAPVARWLNTLAINAVVLHYSVAPDHPGGPLHPRPLREARAVLAWLRSGGSGLGVDPARIGVAGFSAGGHLAAMLSTGAGSEGPPGAAMDRPDLSVLAYPVISMVRGVHAGSVEALLGPDAALSTREALSADLAVDGATPPAFLWHTADDGAVPAENSLSYARALARAGIPRELHVFPTGRHGLGLAGEQPGASAWPELCARWLDGHHWP</sequence>
<accession>A0ABX0DK66</accession>
<dbReference type="PANTHER" id="PTHR48081">
    <property type="entry name" value="AB HYDROLASE SUPERFAMILY PROTEIN C4A8.06C"/>
    <property type="match status" value="1"/>
</dbReference>
<evidence type="ECO:0000313" key="3">
    <source>
        <dbReference type="EMBL" id="NGN85070.1"/>
    </source>
</evidence>
<dbReference type="InterPro" id="IPR013094">
    <property type="entry name" value="AB_hydrolase_3"/>
</dbReference>
<dbReference type="GO" id="GO:0016787">
    <property type="term" value="F:hydrolase activity"/>
    <property type="evidence" value="ECO:0007669"/>
    <property type="project" value="UniProtKB-KW"/>
</dbReference>
<reference evidence="3 4" key="1">
    <citation type="submission" date="2020-02" db="EMBL/GenBank/DDBJ databases">
        <title>Genome sequence of the type strain DSM 27180 of Arthrobacter silviterrae.</title>
        <authorList>
            <person name="Gao J."/>
            <person name="Sun J."/>
        </authorList>
    </citation>
    <scope>NUCLEOTIDE SEQUENCE [LARGE SCALE GENOMIC DNA]</scope>
    <source>
        <strain evidence="3 4">DSM 27180</strain>
    </source>
</reference>
<keyword evidence="1 3" id="KW-0378">Hydrolase</keyword>
<gene>
    <name evidence="3" type="ORF">G6N77_16625</name>
</gene>
<keyword evidence="4" id="KW-1185">Reference proteome</keyword>
<dbReference type="SUPFAM" id="SSF53474">
    <property type="entry name" value="alpha/beta-Hydrolases"/>
    <property type="match status" value="1"/>
</dbReference>
<comment type="caution">
    <text evidence="3">The sequence shown here is derived from an EMBL/GenBank/DDBJ whole genome shotgun (WGS) entry which is preliminary data.</text>
</comment>
<evidence type="ECO:0000259" key="2">
    <source>
        <dbReference type="Pfam" id="PF07859"/>
    </source>
</evidence>
<proteinExistence type="predicted"/>
<protein>
    <submittedName>
        <fullName evidence="3">Alpha/beta hydrolase</fullName>
    </submittedName>
</protein>
<evidence type="ECO:0000256" key="1">
    <source>
        <dbReference type="ARBA" id="ARBA00022801"/>
    </source>
</evidence>
<dbReference type="Pfam" id="PF07859">
    <property type="entry name" value="Abhydrolase_3"/>
    <property type="match status" value="1"/>
</dbReference>
<dbReference type="PANTHER" id="PTHR48081:SF6">
    <property type="entry name" value="PEPTIDASE S9 PROLYL OLIGOPEPTIDASE CATALYTIC DOMAIN-CONTAINING PROTEIN"/>
    <property type="match status" value="1"/>
</dbReference>
<dbReference type="RefSeq" id="WP_165183284.1">
    <property type="nucleotide sequence ID" value="NZ_JAAKZI010000036.1"/>
</dbReference>
<name>A0ABX0DK66_9MICC</name>
<dbReference type="InterPro" id="IPR050300">
    <property type="entry name" value="GDXG_lipolytic_enzyme"/>
</dbReference>
<dbReference type="EMBL" id="JAAKZI010000036">
    <property type="protein sequence ID" value="NGN85070.1"/>
    <property type="molecule type" value="Genomic_DNA"/>
</dbReference>
<feature type="domain" description="Alpha/beta hydrolase fold-3" evidence="2">
    <location>
        <begin position="49"/>
        <end position="172"/>
    </location>
</feature>
<dbReference type="Gene3D" id="3.40.50.1820">
    <property type="entry name" value="alpha/beta hydrolase"/>
    <property type="match status" value="1"/>
</dbReference>
<dbReference type="InterPro" id="IPR029058">
    <property type="entry name" value="AB_hydrolase_fold"/>
</dbReference>
<evidence type="ECO:0000313" key="4">
    <source>
        <dbReference type="Proteomes" id="UP000479226"/>
    </source>
</evidence>
<organism evidence="3 4">
    <name type="scientific">Arthrobacter silviterrae</name>
    <dbReference type="NCBI Taxonomy" id="2026658"/>
    <lineage>
        <taxon>Bacteria</taxon>
        <taxon>Bacillati</taxon>
        <taxon>Actinomycetota</taxon>
        <taxon>Actinomycetes</taxon>
        <taxon>Micrococcales</taxon>
        <taxon>Micrococcaceae</taxon>
        <taxon>Arthrobacter</taxon>
    </lineage>
</organism>
<dbReference type="Proteomes" id="UP000479226">
    <property type="component" value="Unassembled WGS sequence"/>
</dbReference>